<dbReference type="AlphaFoldDB" id="B3RN62"/>
<keyword evidence="2" id="KW-1185">Reference proteome</keyword>
<reference evidence="1 2" key="1">
    <citation type="journal article" date="2008" name="Nature">
        <title>The Trichoplax genome and the nature of placozoans.</title>
        <authorList>
            <person name="Srivastava M."/>
            <person name="Begovic E."/>
            <person name="Chapman J."/>
            <person name="Putnam N.H."/>
            <person name="Hellsten U."/>
            <person name="Kawashima T."/>
            <person name="Kuo A."/>
            <person name="Mitros T."/>
            <person name="Salamov A."/>
            <person name="Carpenter M.L."/>
            <person name="Signorovitch A.Y."/>
            <person name="Moreno M.A."/>
            <person name="Kamm K."/>
            <person name="Grimwood J."/>
            <person name="Schmutz J."/>
            <person name="Shapiro H."/>
            <person name="Grigoriev I.V."/>
            <person name="Buss L.W."/>
            <person name="Schierwater B."/>
            <person name="Dellaporta S.L."/>
            <person name="Rokhsar D.S."/>
        </authorList>
    </citation>
    <scope>NUCLEOTIDE SEQUENCE [LARGE SCALE GENOMIC DNA]</scope>
    <source>
        <strain evidence="1 2">Grell-BS-1999</strain>
    </source>
</reference>
<gene>
    <name evidence="1" type="ORF">TRIADDRAFT_63615</name>
</gene>
<accession>B3RN62</accession>
<organism evidence="1 2">
    <name type="scientific">Trichoplax adhaerens</name>
    <name type="common">Trichoplax reptans</name>
    <dbReference type="NCBI Taxonomy" id="10228"/>
    <lineage>
        <taxon>Eukaryota</taxon>
        <taxon>Metazoa</taxon>
        <taxon>Placozoa</taxon>
        <taxon>Uniplacotomia</taxon>
        <taxon>Trichoplacea</taxon>
        <taxon>Trichoplacidae</taxon>
        <taxon>Trichoplax</taxon>
    </lineage>
</organism>
<protein>
    <submittedName>
        <fullName evidence="1">Uncharacterized protein</fullName>
    </submittedName>
</protein>
<dbReference type="Proteomes" id="UP000009022">
    <property type="component" value="Unassembled WGS sequence"/>
</dbReference>
<evidence type="ECO:0000313" key="2">
    <source>
        <dbReference type="Proteomes" id="UP000009022"/>
    </source>
</evidence>
<dbReference type="RefSeq" id="XP_002109798.1">
    <property type="nucleotide sequence ID" value="XM_002109762.1"/>
</dbReference>
<proteinExistence type="predicted"/>
<dbReference type="EMBL" id="DS985242">
    <property type="protein sequence ID" value="EDV27964.1"/>
    <property type="molecule type" value="Genomic_DNA"/>
</dbReference>
<dbReference type="GeneID" id="6750449"/>
<dbReference type="HOGENOM" id="CLU_2280956_0_0_1"/>
<dbReference type="InParanoid" id="B3RN62"/>
<name>B3RN62_TRIAD</name>
<dbReference type="CTD" id="6750449"/>
<sequence>MADFTWIQLHEPAIVRKASCCSENNEEVECSPKFLDALSKSDQNIGRIYNALQTKTLFIVLLAGGDFGELARLKASKHIPEAEIWKYINKRRKCYAFFALKM</sequence>
<evidence type="ECO:0000313" key="1">
    <source>
        <dbReference type="EMBL" id="EDV27964.1"/>
    </source>
</evidence>
<dbReference type="KEGG" id="tad:TRIADDRAFT_63615"/>